<keyword evidence="3" id="KW-1185">Reference proteome</keyword>
<dbReference type="PANTHER" id="PTHR10094">
    <property type="entry name" value="STEROL CARRIER PROTEIN 2 SCP-2 FAMILY PROTEIN"/>
    <property type="match status" value="1"/>
</dbReference>
<dbReference type="OrthoDB" id="9809312at2"/>
<sequence length="97" mass="10159">MSETLNEAAELLRERLDGNSVNGSVKFDVEGLGALRIDDDVVSVDEGGEADCTISADEETFRGLVSGETSPTSAFMTGKLRVDGDMSKAMALASVLS</sequence>
<protein>
    <submittedName>
        <fullName evidence="2">SCP-2 sterol transfer family protein</fullName>
    </submittedName>
</protein>
<dbReference type="GO" id="GO:0005829">
    <property type="term" value="C:cytosol"/>
    <property type="evidence" value="ECO:0007669"/>
    <property type="project" value="TreeGrafter"/>
</dbReference>
<proteinExistence type="predicted"/>
<dbReference type="Gene3D" id="3.30.1050.10">
    <property type="entry name" value="SCP2 sterol-binding domain"/>
    <property type="match status" value="1"/>
</dbReference>
<dbReference type="AlphaFoldDB" id="A0A1H3A8K1"/>
<reference evidence="2 3" key="1">
    <citation type="submission" date="2016-10" db="EMBL/GenBank/DDBJ databases">
        <authorList>
            <person name="de Groot N.N."/>
        </authorList>
    </citation>
    <scope>NUCLEOTIDE SEQUENCE [LARGE SCALE GENOMIC DNA]</scope>
    <source>
        <strain evidence="2 3">DSM 17890</strain>
    </source>
</reference>
<dbReference type="Proteomes" id="UP000199118">
    <property type="component" value="Unassembled WGS sequence"/>
</dbReference>
<dbReference type="PANTHER" id="PTHR10094:SF25">
    <property type="entry name" value="SCP2 STEROL-BINDING DOMAIN-CONTAINING PROTEIN 1"/>
    <property type="match status" value="1"/>
</dbReference>
<gene>
    <name evidence="2" type="ORF">SAMN05444336_10498</name>
</gene>
<evidence type="ECO:0000313" key="3">
    <source>
        <dbReference type="Proteomes" id="UP000199118"/>
    </source>
</evidence>
<accession>A0A1H3A8K1</accession>
<organism evidence="2 3">
    <name type="scientific">Albimonas donghaensis</name>
    <dbReference type="NCBI Taxonomy" id="356660"/>
    <lineage>
        <taxon>Bacteria</taxon>
        <taxon>Pseudomonadati</taxon>
        <taxon>Pseudomonadota</taxon>
        <taxon>Alphaproteobacteria</taxon>
        <taxon>Rhodobacterales</taxon>
        <taxon>Paracoccaceae</taxon>
        <taxon>Albimonas</taxon>
    </lineage>
</organism>
<feature type="domain" description="SCP2" evidence="1">
    <location>
        <begin position="19"/>
        <end position="96"/>
    </location>
</feature>
<dbReference type="STRING" id="356660.SAMN05444336_10498"/>
<dbReference type="SUPFAM" id="SSF55718">
    <property type="entry name" value="SCP-like"/>
    <property type="match status" value="1"/>
</dbReference>
<evidence type="ECO:0000259" key="1">
    <source>
        <dbReference type="Pfam" id="PF02036"/>
    </source>
</evidence>
<dbReference type="RefSeq" id="WP_092682295.1">
    <property type="nucleotide sequence ID" value="NZ_FNMZ01000004.1"/>
</dbReference>
<dbReference type="EMBL" id="FNMZ01000004">
    <property type="protein sequence ID" value="SDX25966.1"/>
    <property type="molecule type" value="Genomic_DNA"/>
</dbReference>
<dbReference type="Pfam" id="PF02036">
    <property type="entry name" value="SCP2"/>
    <property type="match status" value="1"/>
</dbReference>
<name>A0A1H3A8K1_9RHOB</name>
<evidence type="ECO:0000313" key="2">
    <source>
        <dbReference type="EMBL" id="SDX25966.1"/>
    </source>
</evidence>
<dbReference type="InterPro" id="IPR003033">
    <property type="entry name" value="SCP2_sterol-bd_dom"/>
</dbReference>
<dbReference type="InterPro" id="IPR036527">
    <property type="entry name" value="SCP2_sterol-bd_dom_sf"/>
</dbReference>